<evidence type="ECO:0000313" key="2">
    <source>
        <dbReference type="EMBL" id="MFD2247336.1"/>
    </source>
</evidence>
<evidence type="ECO:0000313" key="3">
    <source>
        <dbReference type="Proteomes" id="UP001597374"/>
    </source>
</evidence>
<dbReference type="RefSeq" id="WP_250430268.1">
    <property type="nucleotide sequence ID" value="NZ_JALPRR010000003.1"/>
</dbReference>
<dbReference type="Proteomes" id="UP001597374">
    <property type="component" value="Unassembled WGS sequence"/>
</dbReference>
<evidence type="ECO:0000256" key="1">
    <source>
        <dbReference type="SAM" id="Coils"/>
    </source>
</evidence>
<keyword evidence="3" id="KW-1185">Reference proteome</keyword>
<dbReference type="EMBL" id="JBHUIM010000002">
    <property type="protein sequence ID" value="MFD2247336.1"/>
    <property type="molecule type" value="Genomic_DNA"/>
</dbReference>
<comment type="caution">
    <text evidence="2">The sequence shown here is derived from an EMBL/GenBank/DDBJ whole genome shotgun (WGS) entry which is preliminary data.</text>
</comment>
<feature type="coiled-coil region" evidence="1">
    <location>
        <begin position="61"/>
        <end position="88"/>
    </location>
</feature>
<organism evidence="2 3">
    <name type="scientific">Pontibacter ruber</name>
    <dbReference type="NCBI Taxonomy" id="1343895"/>
    <lineage>
        <taxon>Bacteria</taxon>
        <taxon>Pseudomonadati</taxon>
        <taxon>Bacteroidota</taxon>
        <taxon>Cytophagia</taxon>
        <taxon>Cytophagales</taxon>
        <taxon>Hymenobacteraceae</taxon>
        <taxon>Pontibacter</taxon>
    </lineage>
</organism>
<accession>A0ABW5CY21</accession>
<keyword evidence="1" id="KW-0175">Coiled coil</keyword>
<reference evidence="3" key="1">
    <citation type="journal article" date="2019" name="Int. J. Syst. Evol. Microbiol.">
        <title>The Global Catalogue of Microorganisms (GCM) 10K type strain sequencing project: providing services to taxonomists for standard genome sequencing and annotation.</title>
        <authorList>
            <consortium name="The Broad Institute Genomics Platform"/>
            <consortium name="The Broad Institute Genome Sequencing Center for Infectious Disease"/>
            <person name="Wu L."/>
            <person name="Ma J."/>
        </authorList>
    </citation>
    <scope>NUCLEOTIDE SEQUENCE [LARGE SCALE GENOMIC DNA]</scope>
    <source>
        <strain evidence="3">CGMCC 4.1782</strain>
    </source>
</reference>
<proteinExistence type="predicted"/>
<sequence length="133" mass="15655">MENLIEYMDESLVPLEEKVKEYLHTEREIRLLEVELLSLQRHWQVAGAAHAQEEHPVATADEQNDEKLNAAEQKMQQLLEQYEQLQQEVIRMLPEQNKFVELDLGYGPSQVGYFTIDHETHQQLPEPILRVVH</sequence>
<name>A0ABW5CY21_9BACT</name>
<gene>
    <name evidence="2" type="ORF">ACFSKP_13805</name>
</gene>
<protein>
    <submittedName>
        <fullName evidence="2">Uncharacterized protein</fullName>
    </submittedName>
</protein>